<dbReference type="STRING" id="41688.A0A2N3NKB5"/>
<proteinExistence type="inferred from homology"/>
<name>A0A2N3NKB5_9PEZI</name>
<keyword evidence="6 7" id="KW-0349">Heme</keyword>
<evidence type="ECO:0000256" key="7">
    <source>
        <dbReference type="RuleBase" id="RU000461"/>
    </source>
</evidence>
<evidence type="ECO:0000256" key="4">
    <source>
        <dbReference type="ARBA" id="ARBA00023004"/>
    </source>
</evidence>
<dbReference type="InterPro" id="IPR001128">
    <property type="entry name" value="Cyt_P450"/>
</dbReference>
<dbReference type="EMBL" id="NLAX01000002">
    <property type="protein sequence ID" value="PKS12885.1"/>
    <property type="molecule type" value="Genomic_DNA"/>
</dbReference>
<feature type="binding site" description="axial binding residue" evidence="6">
    <location>
        <position position="454"/>
    </location>
    <ligand>
        <name>heme</name>
        <dbReference type="ChEBI" id="CHEBI:30413"/>
    </ligand>
    <ligandPart>
        <name>Fe</name>
        <dbReference type="ChEBI" id="CHEBI:18248"/>
    </ligandPart>
</feature>
<evidence type="ECO:0000256" key="6">
    <source>
        <dbReference type="PIRSR" id="PIRSR602403-1"/>
    </source>
</evidence>
<evidence type="ECO:0000313" key="10">
    <source>
        <dbReference type="Proteomes" id="UP000233524"/>
    </source>
</evidence>
<keyword evidence="7" id="KW-0560">Oxidoreductase</keyword>
<dbReference type="InterPro" id="IPR017972">
    <property type="entry name" value="Cyt_P450_CS"/>
</dbReference>
<dbReference type="PROSITE" id="PS00086">
    <property type="entry name" value="CYTOCHROME_P450"/>
    <property type="match status" value="1"/>
</dbReference>
<evidence type="ECO:0000256" key="1">
    <source>
        <dbReference type="ARBA" id="ARBA00001971"/>
    </source>
</evidence>
<dbReference type="PANTHER" id="PTHR47582:SF1">
    <property type="entry name" value="P450, PUTATIVE (EUROFUNG)-RELATED"/>
    <property type="match status" value="1"/>
</dbReference>
<dbReference type="Pfam" id="PF00067">
    <property type="entry name" value="p450"/>
    <property type="match status" value="1"/>
</dbReference>
<dbReference type="InterPro" id="IPR002403">
    <property type="entry name" value="Cyt_P450_E_grp-IV"/>
</dbReference>
<keyword evidence="8" id="KW-1133">Transmembrane helix</keyword>
<evidence type="ECO:0000313" key="9">
    <source>
        <dbReference type="EMBL" id="PKS12885.1"/>
    </source>
</evidence>
<dbReference type="Proteomes" id="UP000233524">
    <property type="component" value="Unassembled WGS sequence"/>
</dbReference>
<keyword evidence="10" id="KW-1185">Reference proteome</keyword>
<feature type="transmembrane region" description="Helical" evidence="8">
    <location>
        <begin position="301"/>
        <end position="320"/>
    </location>
</feature>
<dbReference type="GO" id="GO:0020037">
    <property type="term" value="F:heme binding"/>
    <property type="evidence" value="ECO:0007669"/>
    <property type="project" value="InterPro"/>
</dbReference>
<comment type="similarity">
    <text evidence="2 7">Belongs to the cytochrome P450 family.</text>
</comment>
<keyword evidence="3 6" id="KW-0479">Metal-binding</keyword>
<reference evidence="9 10" key="1">
    <citation type="journal article" date="2017" name="G3 (Bethesda)">
        <title>First Draft Genome Sequence of the Pathogenic Fungus Lomentospora prolificans (Formerly Scedosporium prolificans).</title>
        <authorList>
            <person name="Luo R."/>
            <person name="Zimin A."/>
            <person name="Workman R."/>
            <person name="Fan Y."/>
            <person name="Pertea G."/>
            <person name="Grossman N."/>
            <person name="Wear M.P."/>
            <person name="Jia B."/>
            <person name="Miller H."/>
            <person name="Casadevall A."/>
            <person name="Timp W."/>
            <person name="Zhang S.X."/>
            <person name="Salzberg S.L."/>
        </authorList>
    </citation>
    <scope>NUCLEOTIDE SEQUENCE [LARGE SCALE GENOMIC DNA]</scope>
    <source>
        <strain evidence="9 10">JHH-5317</strain>
    </source>
</reference>
<organism evidence="9 10">
    <name type="scientific">Lomentospora prolificans</name>
    <dbReference type="NCBI Taxonomy" id="41688"/>
    <lineage>
        <taxon>Eukaryota</taxon>
        <taxon>Fungi</taxon>
        <taxon>Dikarya</taxon>
        <taxon>Ascomycota</taxon>
        <taxon>Pezizomycotina</taxon>
        <taxon>Sordariomycetes</taxon>
        <taxon>Hypocreomycetidae</taxon>
        <taxon>Microascales</taxon>
        <taxon>Microascaceae</taxon>
        <taxon>Lomentospora</taxon>
    </lineage>
</organism>
<feature type="transmembrane region" description="Helical" evidence="8">
    <location>
        <begin position="14"/>
        <end position="32"/>
    </location>
</feature>
<gene>
    <name evidence="9" type="ORF">jhhlp_000225</name>
</gene>
<evidence type="ECO:0000256" key="3">
    <source>
        <dbReference type="ARBA" id="ARBA00022723"/>
    </source>
</evidence>
<dbReference type="InterPro" id="IPR036396">
    <property type="entry name" value="Cyt_P450_sf"/>
</dbReference>
<keyword evidence="5 7" id="KW-0503">Monooxygenase</keyword>
<evidence type="ECO:0000256" key="5">
    <source>
        <dbReference type="ARBA" id="ARBA00023033"/>
    </source>
</evidence>
<dbReference type="GO" id="GO:0005506">
    <property type="term" value="F:iron ion binding"/>
    <property type="evidence" value="ECO:0007669"/>
    <property type="project" value="InterPro"/>
</dbReference>
<evidence type="ECO:0000256" key="2">
    <source>
        <dbReference type="ARBA" id="ARBA00010617"/>
    </source>
</evidence>
<dbReference type="CDD" id="cd11040">
    <property type="entry name" value="CYP7_CYP8-like"/>
    <property type="match status" value="1"/>
</dbReference>
<dbReference type="VEuPathDB" id="FungiDB:jhhlp_000225"/>
<sequence>MGLLGLFNFAERGLFANAAIVLVTLLCVYGYAAKKIHPKEPAVVAPRVPFVGHLIGMATQGGRYVKNLGLAHKHMPIFTLPVPRSRIYIVTDPWLAAVVQRASKSLSFTPLVPDITERVLGLDKRTVEIVRQNLDPLPGEERGFLADIHDMLYTYLGPGEALNDMSCAATQELYEQLGDYMKRLHKKKGQSEVVDLLGWVRHFVAAGTAKFLYGPNNPFEIDAKLEEAFWDFDHGLGGLLMGIFPSLTAAKAYNGREKLARALKEYLEAGHEKEASRIVQSRIRIAKDYDWTLDMTARSELSFLFAGIVNTATTLFWIILQISARPKLLAQIQSELKEAKLSSERTTGAGTLSMNAVREKSPTLVAVFRECLRVGSENFSTRLVKEDTMLADQYFLRKDSVVQIAGSVIHSDGGIWGDDVAEFNPDRFLQASRDGKSNFHPAAFRAFGGGKTLCPGRHFATNEIVMLAALMILSFEFSAPGGGQISVPKKNDAIMPVHILEPLTREPVKINVKLREEATETMKWRVAL</sequence>
<dbReference type="PRINTS" id="PR00465">
    <property type="entry name" value="EP450IV"/>
</dbReference>
<dbReference type="AlphaFoldDB" id="A0A2N3NKB5"/>
<dbReference type="InterPro" id="IPR053007">
    <property type="entry name" value="CYP450_monoxygenase_sec-met"/>
</dbReference>
<dbReference type="InParanoid" id="A0A2N3NKB5"/>
<keyword evidence="8" id="KW-0812">Transmembrane</keyword>
<comment type="caution">
    <text evidence="9">The sequence shown here is derived from an EMBL/GenBank/DDBJ whole genome shotgun (WGS) entry which is preliminary data.</text>
</comment>
<evidence type="ECO:0008006" key="11">
    <source>
        <dbReference type="Google" id="ProtNLM"/>
    </source>
</evidence>
<keyword evidence="4 6" id="KW-0408">Iron</keyword>
<protein>
    <recommendedName>
        <fullName evidence="11">Cytochrome P450</fullName>
    </recommendedName>
</protein>
<dbReference type="PANTHER" id="PTHR47582">
    <property type="entry name" value="P450, PUTATIVE (EUROFUNG)-RELATED"/>
    <property type="match status" value="1"/>
</dbReference>
<dbReference type="SUPFAM" id="SSF48264">
    <property type="entry name" value="Cytochrome P450"/>
    <property type="match status" value="1"/>
</dbReference>
<dbReference type="GO" id="GO:0004497">
    <property type="term" value="F:monooxygenase activity"/>
    <property type="evidence" value="ECO:0007669"/>
    <property type="project" value="UniProtKB-KW"/>
</dbReference>
<keyword evidence="8" id="KW-0472">Membrane</keyword>
<accession>A0A2N3NKB5</accession>
<dbReference type="Gene3D" id="1.10.630.10">
    <property type="entry name" value="Cytochrome P450"/>
    <property type="match status" value="1"/>
</dbReference>
<dbReference type="OrthoDB" id="3366823at2759"/>
<dbReference type="GO" id="GO:0016705">
    <property type="term" value="F:oxidoreductase activity, acting on paired donors, with incorporation or reduction of molecular oxygen"/>
    <property type="evidence" value="ECO:0007669"/>
    <property type="project" value="InterPro"/>
</dbReference>
<evidence type="ECO:0000256" key="8">
    <source>
        <dbReference type="SAM" id="Phobius"/>
    </source>
</evidence>
<comment type="cofactor">
    <cofactor evidence="1 6">
        <name>heme</name>
        <dbReference type="ChEBI" id="CHEBI:30413"/>
    </cofactor>
</comment>